<accession>A0ACC0P2A9</accession>
<reference evidence="1" key="1">
    <citation type="submission" date="2022-02" db="EMBL/GenBank/DDBJ databases">
        <title>Plant Genome Project.</title>
        <authorList>
            <person name="Zhang R.-G."/>
        </authorList>
    </citation>
    <scope>NUCLEOTIDE SEQUENCE</scope>
    <source>
        <strain evidence="1">AT1</strain>
    </source>
</reference>
<dbReference type="Proteomes" id="UP001062846">
    <property type="component" value="Chromosome 4"/>
</dbReference>
<name>A0ACC0P2A9_RHOML</name>
<keyword evidence="2" id="KW-1185">Reference proteome</keyword>
<comment type="caution">
    <text evidence="1">The sequence shown here is derived from an EMBL/GenBank/DDBJ whole genome shotgun (WGS) entry which is preliminary data.</text>
</comment>
<proteinExistence type="predicted"/>
<evidence type="ECO:0000313" key="1">
    <source>
        <dbReference type="EMBL" id="KAI8559097.1"/>
    </source>
</evidence>
<sequence length="183" mass="20119">MGWVAFNSSVVVQASNPEREEVNSSTEASGRAFTSQVRETNGGGGWREREGRSIRALGSDQENRENALEGKPIPTELRNNEAELCREINLEDENCQYVSLLYVVFVHILSLIHLLQLIITKESFLAAQEDEEITGSSFLFDVVGATIVEKHDLDSSPFATVASNICMEDAPGTAVTKMECGHN</sequence>
<dbReference type="EMBL" id="CM046391">
    <property type="protein sequence ID" value="KAI8559097.1"/>
    <property type="molecule type" value="Genomic_DNA"/>
</dbReference>
<gene>
    <name evidence="1" type="ORF">RHMOL_Rhmol04G0148200</name>
</gene>
<organism evidence="1 2">
    <name type="scientific">Rhododendron molle</name>
    <name type="common">Chinese azalea</name>
    <name type="synonym">Azalea mollis</name>
    <dbReference type="NCBI Taxonomy" id="49168"/>
    <lineage>
        <taxon>Eukaryota</taxon>
        <taxon>Viridiplantae</taxon>
        <taxon>Streptophyta</taxon>
        <taxon>Embryophyta</taxon>
        <taxon>Tracheophyta</taxon>
        <taxon>Spermatophyta</taxon>
        <taxon>Magnoliopsida</taxon>
        <taxon>eudicotyledons</taxon>
        <taxon>Gunneridae</taxon>
        <taxon>Pentapetalae</taxon>
        <taxon>asterids</taxon>
        <taxon>Ericales</taxon>
        <taxon>Ericaceae</taxon>
        <taxon>Ericoideae</taxon>
        <taxon>Rhodoreae</taxon>
        <taxon>Rhododendron</taxon>
    </lineage>
</organism>
<evidence type="ECO:0000313" key="2">
    <source>
        <dbReference type="Proteomes" id="UP001062846"/>
    </source>
</evidence>
<protein>
    <submittedName>
        <fullName evidence="1">Uncharacterized protein</fullName>
    </submittedName>
</protein>